<evidence type="ECO:0000313" key="4">
    <source>
        <dbReference type="EMBL" id="TDF91846.1"/>
    </source>
</evidence>
<feature type="domain" description="N-acetyltransferase" evidence="3">
    <location>
        <begin position="1"/>
        <end position="147"/>
    </location>
</feature>
<reference evidence="4 5" key="1">
    <citation type="submission" date="2019-03" db="EMBL/GenBank/DDBJ databases">
        <title>This is whole genome sequence of Paenibacillus sp MS74 strain.</title>
        <authorList>
            <person name="Trinh H.N."/>
        </authorList>
    </citation>
    <scope>NUCLEOTIDE SEQUENCE [LARGE SCALE GENOMIC DNA]</scope>
    <source>
        <strain evidence="4 5">MS74</strain>
    </source>
</reference>
<dbReference type="GO" id="GO:0016747">
    <property type="term" value="F:acyltransferase activity, transferring groups other than amino-acyl groups"/>
    <property type="evidence" value="ECO:0007669"/>
    <property type="project" value="InterPro"/>
</dbReference>
<dbReference type="EMBL" id="SMRT01000024">
    <property type="protein sequence ID" value="TDF91846.1"/>
    <property type="molecule type" value="Genomic_DNA"/>
</dbReference>
<gene>
    <name evidence="4" type="ORF">E1757_31385</name>
</gene>
<protein>
    <submittedName>
        <fullName evidence="4">GNAT family N-acetyltransferase</fullName>
    </submittedName>
</protein>
<evidence type="ECO:0000313" key="5">
    <source>
        <dbReference type="Proteomes" id="UP000295636"/>
    </source>
</evidence>
<dbReference type="Pfam" id="PF00583">
    <property type="entry name" value="Acetyltransf_1"/>
    <property type="match status" value="1"/>
</dbReference>
<dbReference type="OrthoDB" id="2638380at2"/>
<dbReference type="SUPFAM" id="SSF55729">
    <property type="entry name" value="Acyl-CoA N-acyltransferases (Nat)"/>
    <property type="match status" value="1"/>
</dbReference>
<dbReference type="CDD" id="cd04301">
    <property type="entry name" value="NAT_SF"/>
    <property type="match status" value="1"/>
</dbReference>
<comment type="caution">
    <text evidence="4">The sequence shown here is derived from an EMBL/GenBank/DDBJ whole genome shotgun (WGS) entry which is preliminary data.</text>
</comment>
<dbReference type="InterPro" id="IPR016181">
    <property type="entry name" value="Acyl_CoA_acyltransferase"/>
</dbReference>
<dbReference type="Gene3D" id="3.40.630.30">
    <property type="match status" value="1"/>
</dbReference>
<dbReference type="PROSITE" id="PS51186">
    <property type="entry name" value="GNAT"/>
    <property type="match status" value="1"/>
</dbReference>
<keyword evidence="2" id="KW-0012">Acyltransferase</keyword>
<accession>A0A4R5KA10</accession>
<evidence type="ECO:0000256" key="1">
    <source>
        <dbReference type="ARBA" id="ARBA00022679"/>
    </source>
</evidence>
<dbReference type="AlphaFoldDB" id="A0A4R5KA10"/>
<dbReference type="PANTHER" id="PTHR43420">
    <property type="entry name" value="ACETYLTRANSFERASE"/>
    <property type="match status" value="1"/>
</dbReference>
<dbReference type="InterPro" id="IPR000182">
    <property type="entry name" value="GNAT_dom"/>
</dbReference>
<evidence type="ECO:0000256" key="2">
    <source>
        <dbReference type="ARBA" id="ARBA00023315"/>
    </source>
</evidence>
<proteinExistence type="predicted"/>
<keyword evidence="5" id="KW-1185">Reference proteome</keyword>
<dbReference type="InterPro" id="IPR050680">
    <property type="entry name" value="YpeA/RimI_acetyltransf"/>
</dbReference>
<organism evidence="4 5">
    <name type="scientific">Paenibacillus piri</name>
    <dbReference type="NCBI Taxonomy" id="2547395"/>
    <lineage>
        <taxon>Bacteria</taxon>
        <taxon>Bacillati</taxon>
        <taxon>Bacillota</taxon>
        <taxon>Bacilli</taxon>
        <taxon>Bacillales</taxon>
        <taxon>Paenibacillaceae</taxon>
        <taxon>Paenibacillus</taxon>
    </lineage>
</organism>
<keyword evidence="1 4" id="KW-0808">Transferase</keyword>
<dbReference type="PANTHER" id="PTHR43420:SF47">
    <property type="entry name" value="N-ACETYLTRANSFERASE DOMAIN-CONTAINING PROTEIN"/>
    <property type="match status" value="1"/>
</dbReference>
<sequence length="151" mass="17835">MIRKRIPQKDDKTIWSLIVLLLLPYARLTHPNLRVNIAYVRHRLHRCTTFVAVNGRRAPSGFIALRPEKKTMFIDMLAVHPRFQGKGIGTRLLEHAERVALQAGYEDVSLWVDESNRSAQQFYVAKQYEPFHYDRTIKCYLLVKQLQNRRF</sequence>
<dbReference type="Proteomes" id="UP000295636">
    <property type="component" value="Unassembled WGS sequence"/>
</dbReference>
<name>A0A4R5KA10_9BACL</name>
<evidence type="ECO:0000259" key="3">
    <source>
        <dbReference type="PROSITE" id="PS51186"/>
    </source>
</evidence>
<dbReference type="RefSeq" id="WP_133235759.1">
    <property type="nucleotide sequence ID" value="NZ_SMRT01000024.1"/>
</dbReference>